<organism evidence="1 2">
    <name type="scientific">Violaceomyces palustris</name>
    <dbReference type="NCBI Taxonomy" id="1673888"/>
    <lineage>
        <taxon>Eukaryota</taxon>
        <taxon>Fungi</taxon>
        <taxon>Dikarya</taxon>
        <taxon>Basidiomycota</taxon>
        <taxon>Ustilaginomycotina</taxon>
        <taxon>Ustilaginomycetes</taxon>
        <taxon>Violaceomycetales</taxon>
        <taxon>Violaceomycetaceae</taxon>
        <taxon>Violaceomyces</taxon>
    </lineage>
</organism>
<keyword evidence="2" id="KW-1185">Reference proteome</keyword>
<gene>
    <name evidence="1" type="ORF">IE53DRAFT_370649</name>
</gene>
<dbReference type="Proteomes" id="UP000245626">
    <property type="component" value="Unassembled WGS sequence"/>
</dbReference>
<evidence type="ECO:0000313" key="1">
    <source>
        <dbReference type="EMBL" id="PWN48401.1"/>
    </source>
</evidence>
<keyword evidence="1" id="KW-0808">Transferase</keyword>
<proteinExistence type="predicted"/>
<reference evidence="1 2" key="1">
    <citation type="journal article" date="2018" name="Mol. Biol. Evol.">
        <title>Broad Genomic Sampling Reveals a Smut Pathogenic Ancestry of the Fungal Clade Ustilaginomycotina.</title>
        <authorList>
            <person name="Kijpornyongpan T."/>
            <person name="Mondo S.J."/>
            <person name="Barry K."/>
            <person name="Sandor L."/>
            <person name="Lee J."/>
            <person name="Lipzen A."/>
            <person name="Pangilinan J."/>
            <person name="LaButti K."/>
            <person name="Hainaut M."/>
            <person name="Henrissat B."/>
            <person name="Grigoriev I.V."/>
            <person name="Spatafora J.W."/>
            <person name="Aime M.C."/>
        </authorList>
    </citation>
    <scope>NUCLEOTIDE SEQUENCE [LARGE SCALE GENOMIC DNA]</scope>
    <source>
        <strain evidence="1 2">SA 807</strain>
    </source>
</reference>
<dbReference type="EMBL" id="KZ820210">
    <property type="protein sequence ID" value="PWN48401.1"/>
    <property type="molecule type" value="Genomic_DNA"/>
</dbReference>
<protein>
    <submittedName>
        <fullName evidence="1">PLP-dependent transferase</fullName>
    </submittedName>
</protein>
<name>A0ACD0NRG4_9BASI</name>
<sequence length="774" mass="84752">MPESHSREAPDSFTVSSSNKSQVDSFPTAASSPQQPGRSPSLAAIIKKGLPTVRVSPSEVDPFATKIYSVQADANTMTASVDSAYIHRDLLASELDHPWSVSGSEGSSPGVESQPPSMTTGSTSASIESLESLQDLHNKNVQLRNEKLYAQLSSLAGKGGAPSATAQPPTSHGSSADGAVLLHSEFGYCPNQAFRYTSEHRQGASLPHPIEEEPSYFTVLTTYISYIFLIVIGHMRDYTGKRLFPKSYRHLVERDGYAALNSDFDSFYTRRLKARMDDCFSRPVTGVCGRTVVTLDRVSDDYYQSFRLTGEKTRALNISAYNYLGFAQSHGGCADAVEECLKRYGVSSYGSRLGVGSLDLHAQAEKLVARFVGKEDACIISMGFATNSTTIPAIASPGTLIISDEYNHSSIRFGARLSGAHIRQYKHNDMEKLEALLRECISQGMPRTHRPWKKILLIVEGLYSMEGTLVNLPEVMRLKEKYKFHLYIDEAHSIGAIGPNGRGVCDYFGIDPKRVEILMGTFTKSFGAAGGYIAGDKALIDRIRLTNHANVYAETLAPPVLTQIIASMASIMGAGNVQEEKSLLPSWVQLPAPLMDGSEGRERLRRLAFNARYLSSGLRKLGFIVYGHRDSPIVPLLIFHPAKMPLFSRMMLDRQQSLPPSERIVAEESDLTSEQLKAINDPASVANMDRPARPPIVVVVVAYPATPLISSRVRFCVSAAHTKKDIDDVLRACDEVGSLLKMKYGSGGPGGRWNVEQVIERCLDLVAWNGEDPI</sequence>
<evidence type="ECO:0000313" key="2">
    <source>
        <dbReference type="Proteomes" id="UP000245626"/>
    </source>
</evidence>
<accession>A0ACD0NRG4</accession>